<keyword evidence="6" id="KW-1133">Transmembrane helix</keyword>
<feature type="chain" id="PRO_5045890294" evidence="7">
    <location>
        <begin position="29"/>
        <end position="1068"/>
    </location>
</feature>
<organism evidence="9 10">
    <name type="scientific">Lacticaseibacillus suilingensis</name>
    <dbReference type="NCBI Taxonomy" id="2799577"/>
    <lineage>
        <taxon>Bacteria</taxon>
        <taxon>Bacillati</taxon>
        <taxon>Bacillota</taxon>
        <taxon>Bacilli</taxon>
        <taxon>Lactobacillales</taxon>
        <taxon>Lactobacillaceae</taxon>
        <taxon>Lacticaseibacillus</taxon>
    </lineage>
</organism>
<feature type="transmembrane region" description="Helical" evidence="6">
    <location>
        <begin position="1045"/>
        <end position="1064"/>
    </location>
</feature>
<dbReference type="PROSITE" id="PS50847">
    <property type="entry name" value="GRAM_POS_ANCHORING"/>
    <property type="match status" value="1"/>
</dbReference>
<keyword evidence="6" id="KW-0812">Transmembrane</keyword>
<reference evidence="10" key="1">
    <citation type="journal article" date="2019" name="Int. J. Syst. Evol. Microbiol.">
        <title>The Global Catalogue of Microorganisms (GCM) 10K type strain sequencing project: providing services to taxonomists for standard genome sequencing and annotation.</title>
        <authorList>
            <consortium name="The Broad Institute Genomics Platform"/>
            <consortium name="The Broad Institute Genome Sequencing Center for Infectious Disease"/>
            <person name="Wu L."/>
            <person name="Ma J."/>
        </authorList>
    </citation>
    <scope>NUCLEOTIDE SEQUENCE [LARGE SCALE GENOMIC DNA]</scope>
    <source>
        <strain evidence="10">CCM 9110</strain>
    </source>
</reference>
<evidence type="ECO:0000259" key="8">
    <source>
        <dbReference type="PROSITE" id="PS50847"/>
    </source>
</evidence>
<evidence type="ECO:0000256" key="6">
    <source>
        <dbReference type="SAM" id="Phobius"/>
    </source>
</evidence>
<evidence type="ECO:0000256" key="4">
    <source>
        <dbReference type="ARBA" id="ARBA00023088"/>
    </source>
</evidence>
<proteinExistence type="predicted"/>
<sequence length="1068" mass="114708">MSHHGFWRFGVILGAAAALLIPGHLTHAADADSIDTTSVQLQITKTDGFTHPGISIDPAALTNTREQLAKHAEPWESYYQGMLASPYASLDFQAANLKEGTRDVPLDKTFTSNKQEPRLSQDGFRAYTQSVLYYLTGNVKYRYNAIRLIRIWENMSKDGYKYYADAHIHAPVPFYYMVAAAELTKYTNPTQGSYKDTEGNTINLRWTDTDNQKLIDNFIDPLTTNLLINVKNQYFNQHLYALTGVMAASIFKDDTTAYQDAVEQYFVNAQSERPNINGALGNLMHVMTADDPRNPTGQDFVQLLEMGRDANHAKDDALDLAGLARMINNQGTKVDPTTGTVSTAANAVDPYNFGNNRLLAGTQQFYAYNTGRTIPWIQVSQPGDAAHPAIESDGVTNIIDFGGPVSPDGRGRLNKFYSLSEVYDYYRYQEGLSAAEIAKIAPAVANEATHLSSTTYYEGTKQMNYWGAYSDNKITEIGAEYWLSMPQAKAADTTTFPSQTAGTEDVTFSQFGTVLNSKLAKTTKDGIEVTAATTQKDISETAYDATYPKDTTTNRGGAQVALAGLVKPTTGTFAVRLKTNGTAQLLVSASNTPDAAYQTLTLPDTKNQWQTVAYPVAGGNANIDFFTVLGQSNVKVTFAAGVYTDDAALPVIGDTARDTAMFLGKTLDLKLTATNATSLTLVNGPQGLTLAADGTLTFKPTAAGTYPVTVTATNGQRTVTKTFTITVENDRVAAYNTATKQLSDGTYTTASLAKVNAAAKAVQALIKTGTDEDFQNALNAYTKAIKAAELMNPTLADGSLAYAGITTANLLQKDSQAIDETKTANTALLTDDNQATQGGDWHTPAVIDFGENAAVSLTKVMFLARTGFPNRSQGTNLYGSNDGINWTKLTDAMTTLSNQPQTITVSNHTQYRYFKVQVDAAGEPTDPAYPGIADYGEIHLFGTRYELAPTADGMTKPQLLAETTPSVTDNSKPQTEVTTPGHSGHQGQTGNAASQGSNVNAGTQASNHGQATSHQTPSATKTGQKTSTKATTGKHGQLPATGEAAQPWLIGAGVLLLAGALYGLKRRA</sequence>
<dbReference type="InterPro" id="IPR015919">
    <property type="entry name" value="Cadherin-like_sf"/>
</dbReference>
<dbReference type="RefSeq" id="WP_204118293.1">
    <property type="nucleotide sequence ID" value="NZ_BOLV01000003.1"/>
</dbReference>
<dbReference type="InterPro" id="IPR008979">
    <property type="entry name" value="Galactose-bd-like_sf"/>
</dbReference>
<dbReference type="Pfam" id="PF00746">
    <property type="entry name" value="Gram_pos_anchor"/>
    <property type="match status" value="1"/>
</dbReference>
<name>A0ABW4BF46_9LACO</name>
<dbReference type="EMBL" id="JBHTOA010000030">
    <property type="protein sequence ID" value="MFD1399119.1"/>
    <property type="molecule type" value="Genomic_DNA"/>
</dbReference>
<evidence type="ECO:0000313" key="9">
    <source>
        <dbReference type="EMBL" id="MFD1399119.1"/>
    </source>
</evidence>
<evidence type="ECO:0000256" key="7">
    <source>
        <dbReference type="SAM" id="SignalP"/>
    </source>
</evidence>
<dbReference type="InterPro" id="IPR022409">
    <property type="entry name" value="PKD/Chitinase_dom"/>
</dbReference>
<keyword evidence="4" id="KW-0572">Peptidoglycan-anchor</keyword>
<gene>
    <name evidence="9" type="ORF">ACFQ41_07335</name>
</gene>
<evidence type="ECO:0000256" key="1">
    <source>
        <dbReference type="ARBA" id="ARBA00022512"/>
    </source>
</evidence>
<feature type="domain" description="Gram-positive cocci surface proteins LPxTG" evidence="8">
    <location>
        <begin position="1038"/>
        <end position="1068"/>
    </location>
</feature>
<dbReference type="Gene3D" id="2.60.40.10">
    <property type="entry name" value="Immunoglobulins"/>
    <property type="match status" value="1"/>
</dbReference>
<feature type="signal peptide" evidence="7">
    <location>
        <begin position="1"/>
        <end position="28"/>
    </location>
</feature>
<dbReference type="SUPFAM" id="SSF49313">
    <property type="entry name" value="Cadherin-like"/>
    <property type="match status" value="1"/>
</dbReference>
<dbReference type="Gene3D" id="1.50.10.100">
    <property type="entry name" value="Chondroitin AC/alginate lyase"/>
    <property type="match status" value="1"/>
</dbReference>
<keyword evidence="6" id="KW-0472">Membrane</keyword>
<dbReference type="Gene3D" id="2.60.120.260">
    <property type="entry name" value="Galactose-binding domain-like"/>
    <property type="match status" value="1"/>
</dbReference>
<dbReference type="Pfam" id="PF00754">
    <property type="entry name" value="F5_F8_type_C"/>
    <property type="match status" value="1"/>
</dbReference>
<evidence type="ECO:0000256" key="5">
    <source>
        <dbReference type="SAM" id="MobiDB-lite"/>
    </source>
</evidence>
<protein>
    <submittedName>
        <fullName evidence="9">Discoidin domain-containing protein</fullName>
    </submittedName>
</protein>
<comment type="caution">
    <text evidence="9">The sequence shown here is derived from an EMBL/GenBank/DDBJ whole genome shotgun (WGS) entry which is preliminary data.</text>
</comment>
<dbReference type="InterPro" id="IPR008929">
    <property type="entry name" value="Chondroitin_lyas"/>
</dbReference>
<keyword evidence="10" id="KW-1185">Reference proteome</keyword>
<evidence type="ECO:0000256" key="3">
    <source>
        <dbReference type="ARBA" id="ARBA00022729"/>
    </source>
</evidence>
<dbReference type="InterPro" id="IPR013783">
    <property type="entry name" value="Ig-like_fold"/>
</dbReference>
<feature type="region of interest" description="Disordered" evidence="5">
    <location>
        <begin position="962"/>
        <end position="1039"/>
    </location>
</feature>
<dbReference type="InterPro" id="IPR000421">
    <property type="entry name" value="FA58C"/>
</dbReference>
<evidence type="ECO:0000256" key="2">
    <source>
        <dbReference type="ARBA" id="ARBA00022525"/>
    </source>
</evidence>
<accession>A0ABW4BF46</accession>
<dbReference type="Proteomes" id="UP001597199">
    <property type="component" value="Unassembled WGS sequence"/>
</dbReference>
<keyword evidence="3 7" id="KW-0732">Signal</keyword>
<dbReference type="CDD" id="cd00146">
    <property type="entry name" value="PKD"/>
    <property type="match status" value="1"/>
</dbReference>
<dbReference type="NCBIfam" id="TIGR01167">
    <property type="entry name" value="LPXTG_anchor"/>
    <property type="match status" value="1"/>
</dbReference>
<dbReference type="SMART" id="SM00089">
    <property type="entry name" value="PKD"/>
    <property type="match status" value="1"/>
</dbReference>
<dbReference type="SUPFAM" id="SSF49785">
    <property type="entry name" value="Galactose-binding domain-like"/>
    <property type="match status" value="1"/>
</dbReference>
<dbReference type="InterPro" id="IPR019931">
    <property type="entry name" value="LPXTG_anchor"/>
</dbReference>
<keyword evidence="1" id="KW-0134">Cell wall</keyword>
<keyword evidence="2" id="KW-0964">Secreted</keyword>
<evidence type="ECO:0000313" key="10">
    <source>
        <dbReference type="Proteomes" id="UP001597199"/>
    </source>
</evidence>
<dbReference type="SUPFAM" id="SSF48230">
    <property type="entry name" value="Chondroitin AC/alginate lyase"/>
    <property type="match status" value="1"/>
</dbReference>
<feature type="compositionally biased region" description="Polar residues" evidence="5">
    <location>
        <begin position="962"/>
        <end position="1031"/>
    </location>
</feature>